<dbReference type="Proteomes" id="UP000721954">
    <property type="component" value="Unassembled WGS sequence"/>
</dbReference>
<name>A0ABS3XTY3_9ACTN</name>
<evidence type="ECO:0000256" key="1">
    <source>
        <dbReference type="SAM" id="Phobius"/>
    </source>
</evidence>
<keyword evidence="1" id="KW-0812">Transmembrane</keyword>
<evidence type="ECO:0000313" key="3">
    <source>
        <dbReference type="Proteomes" id="UP000721954"/>
    </source>
</evidence>
<proteinExistence type="predicted"/>
<feature type="transmembrane region" description="Helical" evidence="1">
    <location>
        <begin position="80"/>
        <end position="100"/>
    </location>
</feature>
<keyword evidence="1" id="KW-0472">Membrane</keyword>
<keyword evidence="3" id="KW-1185">Reference proteome</keyword>
<feature type="transmembrane region" description="Helical" evidence="1">
    <location>
        <begin position="56"/>
        <end position="74"/>
    </location>
</feature>
<reference evidence="2 3" key="1">
    <citation type="submission" date="2021-02" db="EMBL/GenBank/DDBJ databases">
        <title>Streptomyces spirodelae sp. nov., isolated from duckweed.</title>
        <authorList>
            <person name="Saimee Y."/>
            <person name="Duangmal K."/>
        </authorList>
    </citation>
    <scope>NUCLEOTIDE SEQUENCE [LARGE SCALE GENOMIC DNA]</scope>
    <source>
        <strain evidence="2 3">DSM 42105</strain>
    </source>
</reference>
<protein>
    <submittedName>
        <fullName evidence="2">Uncharacterized protein</fullName>
    </submittedName>
</protein>
<dbReference type="EMBL" id="JAFFZM010000005">
    <property type="protein sequence ID" value="MBO8198851.1"/>
    <property type="molecule type" value="Genomic_DNA"/>
</dbReference>
<comment type="caution">
    <text evidence="2">The sequence shown here is derived from an EMBL/GenBank/DDBJ whole genome shotgun (WGS) entry which is preliminary data.</text>
</comment>
<organism evidence="2 3">
    <name type="scientific">Streptomyces smyrnaeus</name>
    <dbReference type="NCBI Taxonomy" id="1387713"/>
    <lineage>
        <taxon>Bacteria</taxon>
        <taxon>Bacillati</taxon>
        <taxon>Actinomycetota</taxon>
        <taxon>Actinomycetes</taxon>
        <taxon>Kitasatosporales</taxon>
        <taxon>Streptomycetaceae</taxon>
        <taxon>Streptomyces</taxon>
    </lineage>
</organism>
<accession>A0ABS3XTY3</accession>
<sequence>MARQSTGGGSGPICPGCGGTQTRPVAEARGKGGLRNDLLTRLAPGPQKAGDGCLHFLEGMVLTGIGVALAYAGTEQDKPLYLAGGVALALVCFLGTLAVVRGDRRERAAETAGAERAARVWDPAFYCHGCECVFCPGGVPWQGALTPEQFKKFVWTEAGYADQLTGPAKEASL</sequence>
<evidence type="ECO:0000313" key="2">
    <source>
        <dbReference type="EMBL" id="MBO8198851.1"/>
    </source>
</evidence>
<gene>
    <name evidence="2" type="ORF">JW613_11110</name>
</gene>
<keyword evidence="1" id="KW-1133">Transmembrane helix</keyword>